<feature type="compositionally biased region" description="Basic and acidic residues" evidence="1">
    <location>
        <begin position="1148"/>
        <end position="1179"/>
    </location>
</feature>
<proteinExistence type="predicted"/>
<keyword evidence="3" id="KW-1185">Reference proteome</keyword>
<reference evidence="2 3" key="1">
    <citation type="submission" date="2014-11" db="EMBL/GenBank/DDBJ databases">
        <authorList>
            <person name="Zhu J."/>
            <person name="Qi W."/>
            <person name="Song R."/>
        </authorList>
    </citation>
    <scope>NUCLEOTIDE SEQUENCE [LARGE SCALE GENOMIC DNA]</scope>
</reference>
<feature type="compositionally biased region" description="Basic and acidic residues" evidence="1">
    <location>
        <begin position="733"/>
        <end position="753"/>
    </location>
</feature>
<feature type="region of interest" description="Disordered" evidence="1">
    <location>
        <begin position="330"/>
        <end position="630"/>
    </location>
</feature>
<feature type="compositionally biased region" description="Low complexity" evidence="1">
    <location>
        <begin position="1096"/>
        <end position="1105"/>
    </location>
</feature>
<protein>
    <submittedName>
        <fullName evidence="2">Uncharacterized protein</fullName>
    </submittedName>
</protein>
<feature type="compositionally biased region" description="Basic and acidic residues" evidence="1">
    <location>
        <begin position="247"/>
        <end position="261"/>
    </location>
</feature>
<feature type="compositionally biased region" description="Low complexity" evidence="1">
    <location>
        <begin position="8"/>
        <end position="24"/>
    </location>
</feature>
<feature type="compositionally biased region" description="Pro residues" evidence="1">
    <location>
        <begin position="25"/>
        <end position="40"/>
    </location>
</feature>
<feature type="compositionally biased region" description="Basic and acidic residues" evidence="1">
    <location>
        <begin position="856"/>
        <end position="882"/>
    </location>
</feature>
<evidence type="ECO:0000256" key="1">
    <source>
        <dbReference type="SAM" id="MobiDB-lite"/>
    </source>
</evidence>
<name>A0A0G4FJ27_VITBC</name>
<feature type="compositionally biased region" description="Basic and acidic residues" evidence="1">
    <location>
        <begin position="1069"/>
        <end position="1095"/>
    </location>
</feature>
<dbReference type="InParanoid" id="A0A0G4FJ27"/>
<organism evidence="2 3">
    <name type="scientific">Vitrella brassicaformis (strain CCMP3155)</name>
    <dbReference type="NCBI Taxonomy" id="1169540"/>
    <lineage>
        <taxon>Eukaryota</taxon>
        <taxon>Sar</taxon>
        <taxon>Alveolata</taxon>
        <taxon>Colpodellida</taxon>
        <taxon>Vitrellaceae</taxon>
        <taxon>Vitrella</taxon>
    </lineage>
</organism>
<feature type="compositionally biased region" description="Basic and acidic residues" evidence="1">
    <location>
        <begin position="356"/>
        <end position="379"/>
    </location>
</feature>
<feature type="compositionally biased region" description="Low complexity" evidence="1">
    <location>
        <begin position="126"/>
        <end position="135"/>
    </location>
</feature>
<evidence type="ECO:0000313" key="2">
    <source>
        <dbReference type="EMBL" id="CEM13780.1"/>
    </source>
</evidence>
<feature type="compositionally biased region" description="Basic and acidic residues" evidence="1">
    <location>
        <begin position="788"/>
        <end position="806"/>
    </location>
</feature>
<dbReference type="VEuPathDB" id="CryptoDB:Vbra_15587"/>
<dbReference type="AlphaFoldDB" id="A0A0G4FJ27"/>
<feature type="compositionally biased region" description="Acidic residues" evidence="1">
    <location>
        <begin position="223"/>
        <end position="246"/>
    </location>
</feature>
<feature type="compositionally biased region" description="Basic and acidic residues" evidence="1">
    <location>
        <begin position="614"/>
        <end position="630"/>
    </location>
</feature>
<feature type="compositionally biased region" description="Basic and acidic residues" evidence="1">
    <location>
        <begin position="829"/>
        <end position="848"/>
    </location>
</feature>
<feature type="compositionally biased region" description="Basic and acidic residues" evidence="1">
    <location>
        <begin position="477"/>
        <end position="516"/>
    </location>
</feature>
<feature type="compositionally biased region" description="Polar residues" evidence="1">
    <location>
        <begin position="59"/>
        <end position="78"/>
    </location>
</feature>
<feature type="region of interest" description="Disordered" evidence="1">
    <location>
        <begin position="719"/>
        <end position="1105"/>
    </location>
</feature>
<feature type="compositionally biased region" description="Basic and acidic residues" evidence="1">
    <location>
        <begin position="525"/>
        <end position="586"/>
    </location>
</feature>
<feature type="region of interest" description="Disordered" evidence="1">
    <location>
        <begin position="1121"/>
        <end position="1179"/>
    </location>
</feature>
<sequence>MDETQQSQLPHAYHHLQQQQHQQQRPPPPQYSPPPAPSRLPKPKAVFPTGRPAAGPNILAQQQMDQIYNHRQQHQHQSAMAMPVAQQQQQGPDNSSYGQQGGFPPLSPAAPVSEDYHGANFNHWMQPQPHSPSSQLSADAPPSVPQSMSLDDPYQHPQPTEQPDAPDGSPNSVIAPLPVPVESGGGAFDPLVEPSPTASSSMVPSPGKMFSDSEDSPMKREPDDDDWLSAEGEGEGEGEGDVDVDGEEQRQQQRLPADRMDQCTTGGPRPGRGLGRGLLETYRPFREPSIPLDSSRAHNNDGSGPRACLVKVSGPDPTREWTAAMQAGEVLDVDGEEDWGSPGPRHRFPVAAAASDMRDNNDDPRPDADVDRDGGHGGDADGMSSVGGADVESSDRQTGGRGRGSGAGHTNTRTSIFPPSIPGSDDDYAPNDLPSRPFRGDEPLDQLPTKPKRKPIEPPGQEQQDSPPLAPHRRRDRSPERHPDDRHYQGDRRVDRPQRGGGARGERGGDWHEDGFRPGLSIDRSPFEPVDRPDHQHRPPPLLRHDSPDSSDERDRDHRIERRPDRPVYPDQRDRSSDRPGARGDSDDSDSSPVRPPSRRHREGSERGSLAPVETRDRRQDRRRLGEPGERSISLGDLLRDVCEGYERFCRQGWGLRDLQFWQKWAVKIAVKIEREEQRAPRHEAEQLRGNIDKFLLHLRHMRTSLHRRIQDLMQRQQPVEYGRLGRPLSPHELGDRHLVDYRSGREPRDVSRRRMARNRTTTERPPSPHSSDSSPPVSPLPAHRIPRRQEGRNPRMSRRQDDMHSEYAFGQRGRPHDHTIYGGGMAGSEREAPARGRGGRYHDDDRFIPPALGPFDERRRETDVRSERHFGRSGRSPERRSGPTASRGRYLDAERAESAREVPREGLMHDERRRSSRVSDYHDPGRNGDGSAAPTPQTVIGPRSPASSPPASQHSSRIPADLDQDKFTTGRGMEGYITRREGESSGEPYHELNAWGRSAADVPAGYGGQQERHGTEASLYRAGEDGQAGVAEVTGTDSRSYDRSTILRFRQPTDVPEELATMKTPKLTQKDKRDLARSKPWGDPKEWAARRGDISPDSSMSSPSYHWLVSLDVEETIRVPLPQLQGASEEDASQPSAPQNDGNKNQRQQDFREWEREMERDMARYPRLDEEAKTRANQ</sequence>
<evidence type="ECO:0000313" key="3">
    <source>
        <dbReference type="Proteomes" id="UP000041254"/>
    </source>
</evidence>
<feature type="compositionally biased region" description="Polar residues" evidence="1">
    <location>
        <begin position="1134"/>
        <end position="1147"/>
    </location>
</feature>
<dbReference type="Proteomes" id="UP000041254">
    <property type="component" value="Unassembled WGS sequence"/>
</dbReference>
<dbReference type="EMBL" id="CDMY01000447">
    <property type="protein sequence ID" value="CEM13780.1"/>
    <property type="molecule type" value="Genomic_DNA"/>
</dbReference>
<accession>A0A0G4FJ27</accession>
<feature type="compositionally biased region" description="Basic and acidic residues" evidence="1">
    <location>
        <begin position="890"/>
        <end position="927"/>
    </location>
</feature>
<gene>
    <name evidence="2" type="ORF">Vbra_15587</name>
</gene>
<feature type="region of interest" description="Disordered" evidence="1">
    <location>
        <begin position="1"/>
        <end position="317"/>
    </location>
</feature>
<feature type="compositionally biased region" description="Low complexity" evidence="1">
    <location>
        <begin position="943"/>
        <end position="958"/>
    </location>
</feature>